<comment type="caution">
    <text evidence="2">The sequence shown here is derived from an EMBL/GenBank/DDBJ whole genome shotgun (WGS) entry which is preliminary data.</text>
</comment>
<reference evidence="2" key="1">
    <citation type="journal article" date="2015" name="Proc. Natl. Acad. Sci. U.S.A.">
        <title>Networks of energetic and metabolic interactions define dynamics in microbial communities.</title>
        <authorList>
            <person name="Embree M."/>
            <person name="Liu J.K."/>
            <person name="Al-Bassam M.M."/>
            <person name="Zengler K."/>
        </authorList>
    </citation>
    <scope>NUCLEOTIDE SEQUENCE</scope>
</reference>
<keyword evidence="1" id="KW-0812">Transmembrane</keyword>
<keyword evidence="1" id="KW-1133">Transmembrane helix</keyword>
<name>A0A0W8EFH4_9ZZZZ</name>
<sequence>MALAAPLSSGFGIWNPLLWLLVFGISLIIAYAVWRSGFSGYRKGTGRGRSYLSGNEEPAGGDVHIRAGNLYWGFTEGIKGYYQQVVPLHTGIMTDNLLWIFWVAGILLVIVMVI</sequence>
<dbReference type="EMBL" id="LNQE01001764">
    <property type="protein sequence ID" value="KUG07139.1"/>
    <property type="molecule type" value="Genomic_DNA"/>
</dbReference>
<accession>A0A0W8EFH4</accession>
<proteinExistence type="predicted"/>
<gene>
    <name evidence="2" type="ORF">ASZ90_016741</name>
</gene>
<organism evidence="2">
    <name type="scientific">hydrocarbon metagenome</name>
    <dbReference type="NCBI Taxonomy" id="938273"/>
    <lineage>
        <taxon>unclassified sequences</taxon>
        <taxon>metagenomes</taxon>
        <taxon>ecological metagenomes</taxon>
    </lineage>
</organism>
<evidence type="ECO:0000313" key="2">
    <source>
        <dbReference type="EMBL" id="KUG07139.1"/>
    </source>
</evidence>
<feature type="transmembrane region" description="Helical" evidence="1">
    <location>
        <begin position="97"/>
        <end position="113"/>
    </location>
</feature>
<dbReference type="AlphaFoldDB" id="A0A0W8EFH4"/>
<protein>
    <submittedName>
        <fullName evidence="2">Membrane bound hydrogenase, mbhi subunit</fullName>
    </submittedName>
</protein>
<feature type="transmembrane region" description="Helical" evidence="1">
    <location>
        <begin position="12"/>
        <end position="34"/>
    </location>
</feature>
<evidence type="ECO:0000256" key="1">
    <source>
        <dbReference type="SAM" id="Phobius"/>
    </source>
</evidence>
<keyword evidence="1" id="KW-0472">Membrane</keyword>